<reference evidence="2 3" key="1">
    <citation type="submission" date="2019-02" db="EMBL/GenBank/DDBJ databases">
        <title>Deep-cultivation of Planctomycetes and their phenomic and genomic characterization uncovers novel biology.</title>
        <authorList>
            <person name="Wiegand S."/>
            <person name="Jogler M."/>
            <person name="Boedeker C."/>
            <person name="Pinto D."/>
            <person name="Vollmers J."/>
            <person name="Rivas-Marin E."/>
            <person name="Kohn T."/>
            <person name="Peeters S.H."/>
            <person name="Heuer A."/>
            <person name="Rast P."/>
            <person name="Oberbeckmann S."/>
            <person name="Bunk B."/>
            <person name="Jeske O."/>
            <person name="Meyerdierks A."/>
            <person name="Storesund J.E."/>
            <person name="Kallscheuer N."/>
            <person name="Luecker S."/>
            <person name="Lage O.M."/>
            <person name="Pohl T."/>
            <person name="Merkel B.J."/>
            <person name="Hornburger P."/>
            <person name="Mueller R.-W."/>
            <person name="Bruemmer F."/>
            <person name="Labrenz M."/>
            <person name="Spormann A.M."/>
            <person name="Op Den Camp H."/>
            <person name="Overmann J."/>
            <person name="Amann R."/>
            <person name="Jetten M.S.M."/>
            <person name="Mascher T."/>
            <person name="Medema M.H."/>
            <person name="Devos D.P."/>
            <person name="Kaster A.-K."/>
            <person name="Ovreas L."/>
            <person name="Rohde M."/>
            <person name="Galperin M.Y."/>
            <person name="Jogler C."/>
        </authorList>
    </citation>
    <scope>NUCLEOTIDE SEQUENCE [LARGE SCALE GENOMIC DNA]</scope>
    <source>
        <strain evidence="2 3">Pla144</strain>
    </source>
</reference>
<evidence type="ECO:0000256" key="1">
    <source>
        <dbReference type="SAM" id="MobiDB-lite"/>
    </source>
</evidence>
<gene>
    <name evidence="2" type="ORF">Pla144_49500</name>
</gene>
<accession>A0A5C6C8F2</accession>
<dbReference type="InterPro" id="IPR029058">
    <property type="entry name" value="AB_hydrolase_fold"/>
</dbReference>
<evidence type="ECO:0000313" key="2">
    <source>
        <dbReference type="EMBL" id="TWU20375.1"/>
    </source>
</evidence>
<organism evidence="2 3">
    <name type="scientific">Bythopirellula polymerisocia</name>
    <dbReference type="NCBI Taxonomy" id="2528003"/>
    <lineage>
        <taxon>Bacteria</taxon>
        <taxon>Pseudomonadati</taxon>
        <taxon>Planctomycetota</taxon>
        <taxon>Planctomycetia</taxon>
        <taxon>Pirellulales</taxon>
        <taxon>Lacipirellulaceae</taxon>
        <taxon>Bythopirellula</taxon>
    </lineage>
</organism>
<dbReference type="AlphaFoldDB" id="A0A5C6C8F2"/>
<keyword evidence="3" id="KW-1185">Reference proteome</keyword>
<dbReference type="Proteomes" id="UP000318437">
    <property type="component" value="Unassembled WGS sequence"/>
</dbReference>
<dbReference type="SUPFAM" id="SSF53474">
    <property type="entry name" value="alpha/beta-Hydrolases"/>
    <property type="match status" value="1"/>
</dbReference>
<comment type="caution">
    <text evidence="2">The sequence shown here is derived from an EMBL/GenBank/DDBJ whole genome shotgun (WGS) entry which is preliminary data.</text>
</comment>
<name>A0A5C6C8F2_9BACT</name>
<evidence type="ECO:0000313" key="3">
    <source>
        <dbReference type="Proteomes" id="UP000318437"/>
    </source>
</evidence>
<evidence type="ECO:0008006" key="4">
    <source>
        <dbReference type="Google" id="ProtNLM"/>
    </source>
</evidence>
<feature type="compositionally biased region" description="Basic residues" evidence="1">
    <location>
        <begin position="432"/>
        <end position="444"/>
    </location>
</feature>
<sequence length="444" mass="49717">MGKVYQPAAVSLPNSQFEEGTEMNTSLPRDFSYGRFLRLATIALLASVAVAAFASAQVQCDECSMCNSCLNCCNSAPELWVINTRHVPKCSNLDNGFECISYQRYDRCRGCFVKESRESFLAQEASMPTMFYLHGNTLKHKGAMKGFWDLYEKLRCCPGQKRLVCWSWPAQRVFKMKGLRFREMVEKNLRIKYVYAEYQGYYLAKLVDQMSLTQRVTLSGHSYGAISSSVALHLMGGGCIRGLTLAGAEPVERPNLRGAMISAAFDYDMLLPGHRYGQAFVSAEKIFSTFNCHDKTLKKWPDTSWHGREALGYIGMPARCLGQYRHKLCQMNTYPENKRSHYLSAHLKNNRFVSAICCIAFGGCKSCGPMVAKNNVAAELAEADKETAKDEEPVTVAAKLESQVDSPELAEEKAAKPRRATSSKSTTSGSRTSHRRNRVFGSRR</sequence>
<feature type="compositionally biased region" description="Low complexity" evidence="1">
    <location>
        <begin position="422"/>
        <end position="431"/>
    </location>
</feature>
<protein>
    <recommendedName>
        <fullName evidence="4">Alpha/beta hydrolase family protein</fullName>
    </recommendedName>
</protein>
<feature type="region of interest" description="Disordered" evidence="1">
    <location>
        <begin position="385"/>
        <end position="444"/>
    </location>
</feature>
<proteinExistence type="predicted"/>
<dbReference type="EMBL" id="SJPS01000015">
    <property type="protein sequence ID" value="TWU20375.1"/>
    <property type="molecule type" value="Genomic_DNA"/>
</dbReference>